<reference evidence="3 4" key="1">
    <citation type="submission" date="2022-09" db="EMBL/GenBank/DDBJ databases">
        <title>Draft genome of isolate Be4.</title>
        <authorList>
            <person name="Sanchez-Castro I."/>
            <person name="Martinez-Rodriguez P."/>
            <person name="Descostes M."/>
            <person name="Merroun M."/>
        </authorList>
    </citation>
    <scope>NUCLEOTIDE SEQUENCE [LARGE SCALE GENOMIC DNA]</scope>
    <source>
        <strain evidence="3 4">Be4</strain>
    </source>
</reference>
<comment type="caution">
    <text evidence="3">The sequence shown here is derived from an EMBL/GenBank/DDBJ whole genome shotgun (WGS) entry which is preliminary data.</text>
</comment>
<feature type="transmembrane region" description="Helical" evidence="1">
    <location>
        <begin position="69"/>
        <end position="90"/>
    </location>
</feature>
<feature type="transmembrane region" description="Helical" evidence="1">
    <location>
        <begin position="239"/>
        <end position="255"/>
    </location>
</feature>
<evidence type="ECO:0000256" key="1">
    <source>
        <dbReference type="SAM" id="Phobius"/>
    </source>
</evidence>
<protein>
    <submittedName>
        <fullName evidence="3">DMT family transporter</fullName>
    </submittedName>
</protein>
<dbReference type="InterPro" id="IPR000620">
    <property type="entry name" value="EamA_dom"/>
</dbReference>
<dbReference type="Pfam" id="PF00892">
    <property type="entry name" value="EamA"/>
    <property type="match status" value="2"/>
</dbReference>
<keyword evidence="1" id="KW-0812">Transmembrane</keyword>
<name>A0ABT2PMR3_9BURK</name>
<keyword evidence="4" id="KW-1185">Reference proteome</keyword>
<dbReference type="EMBL" id="JAODYH010000006">
    <property type="protein sequence ID" value="MCT9811738.1"/>
    <property type="molecule type" value="Genomic_DNA"/>
</dbReference>
<feature type="transmembrane region" description="Helical" evidence="1">
    <location>
        <begin position="207"/>
        <end position="227"/>
    </location>
</feature>
<dbReference type="SUPFAM" id="SSF103481">
    <property type="entry name" value="Multidrug resistance efflux transporter EmrE"/>
    <property type="match status" value="2"/>
</dbReference>
<keyword evidence="1" id="KW-0472">Membrane</keyword>
<keyword evidence="1" id="KW-1133">Transmembrane helix</keyword>
<feature type="transmembrane region" description="Helical" evidence="1">
    <location>
        <begin position="96"/>
        <end position="114"/>
    </location>
</feature>
<proteinExistence type="predicted"/>
<gene>
    <name evidence="3" type="ORF">N0K08_13905</name>
</gene>
<dbReference type="RefSeq" id="WP_261501018.1">
    <property type="nucleotide sequence ID" value="NZ_JAODYH010000006.1"/>
</dbReference>
<feature type="domain" description="EamA" evidence="2">
    <location>
        <begin position="2"/>
        <end position="137"/>
    </location>
</feature>
<evidence type="ECO:0000313" key="3">
    <source>
        <dbReference type="EMBL" id="MCT9811738.1"/>
    </source>
</evidence>
<feature type="transmembrane region" description="Helical" evidence="1">
    <location>
        <begin position="176"/>
        <end position="195"/>
    </location>
</feature>
<feature type="transmembrane region" description="Helical" evidence="1">
    <location>
        <begin position="261"/>
        <end position="279"/>
    </location>
</feature>
<dbReference type="PANTHER" id="PTHR22911:SF103">
    <property type="entry name" value="BLR2811 PROTEIN"/>
    <property type="match status" value="1"/>
</dbReference>
<sequence length="282" mass="30370">MWLFLGTLMVFAFYDAFAKTMLTQHSPVVMNLARYLTINVVAAGLLWRYCRATPGATQAIAGALRQPNLWWRSLCLGVVGTSFMTALVTMPLAEATAIYFTAPLLMVWLARRWLGESVSAVQWAAVALGFVGMLLVVRPGNSLPLQGTLLMVLAAACYAVFQLLTRKLAGQVPGPIQFAHMAWICLLVTAFPGWLAWPLTWPTAAQWPVLVVGSLASGLGQLLMLAAYQRASAGTLGPLNYLQLLMAVAISAFWLGAAPDAWAMGGIALIGSAGLYLALRRQ</sequence>
<evidence type="ECO:0000259" key="2">
    <source>
        <dbReference type="Pfam" id="PF00892"/>
    </source>
</evidence>
<dbReference type="PANTHER" id="PTHR22911">
    <property type="entry name" value="ACYL-MALONYL CONDENSING ENZYME-RELATED"/>
    <property type="match status" value="1"/>
</dbReference>
<feature type="transmembrane region" description="Helical" evidence="1">
    <location>
        <begin position="143"/>
        <end position="164"/>
    </location>
</feature>
<dbReference type="InterPro" id="IPR037185">
    <property type="entry name" value="EmrE-like"/>
</dbReference>
<dbReference type="Proteomes" id="UP001525968">
    <property type="component" value="Unassembled WGS sequence"/>
</dbReference>
<feature type="transmembrane region" description="Helical" evidence="1">
    <location>
        <begin position="28"/>
        <end position="49"/>
    </location>
</feature>
<organism evidence="3 4">
    <name type="scientific">Acidovorax bellezanensis</name>
    <dbReference type="NCBI Taxonomy" id="2976702"/>
    <lineage>
        <taxon>Bacteria</taxon>
        <taxon>Pseudomonadati</taxon>
        <taxon>Pseudomonadota</taxon>
        <taxon>Betaproteobacteria</taxon>
        <taxon>Burkholderiales</taxon>
        <taxon>Comamonadaceae</taxon>
        <taxon>Acidovorax</taxon>
    </lineage>
</organism>
<evidence type="ECO:0000313" key="4">
    <source>
        <dbReference type="Proteomes" id="UP001525968"/>
    </source>
</evidence>
<accession>A0ABT2PMR3</accession>
<feature type="domain" description="EamA" evidence="2">
    <location>
        <begin position="147"/>
        <end position="271"/>
    </location>
</feature>
<feature type="transmembrane region" description="Helical" evidence="1">
    <location>
        <begin position="121"/>
        <end position="137"/>
    </location>
</feature>